<evidence type="ECO:0000259" key="1">
    <source>
        <dbReference type="Pfam" id="PF07883"/>
    </source>
</evidence>
<dbReference type="OrthoDB" id="2620172at2"/>
<comment type="caution">
    <text evidence="2">The sequence shown here is derived from an EMBL/GenBank/DDBJ whole genome shotgun (WGS) entry which is preliminary data.</text>
</comment>
<dbReference type="EMBL" id="RQJO01000008">
    <property type="protein sequence ID" value="RRB04789.1"/>
    <property type="molecule type" value="Genomic_DNA"/>
</dbReference>
<dbReference type="PANTHER" id="PTHR36440">
    <property type="entry name" value="PUTATIVE (AFU_ORTHOLOGUE AFUA_8G07350)-RELATED"/>
    <property type="match status" value="1"/>
</dbReference>
<proteinExistence type="predicted"/>
<gene>
    <name evidence="2" type="ORF">EHT25_15095</name>
</gene>
<feature type="domain" description="Cupin type-2" evidence="1">
    <location>
        <begin position="83"/>
        <end position="140"/>
    </location>
</feature>
<dbReference type="InterPro" id="IPR053146">
    <property type="entry name" value="QDO-like"/>
</dbReference>
<dbReference type="Gene3D" id="2.60.120.10">
    <property type="entry name" value="Jelly Rolls"/>
    <property type="match status" value="1"/>
</dbReference>
<dbReference type="InterPro" id="IPR014710">
    <property type="entry name" value="RmlC-like_jellyroll"/>
</dbReference>
<dbReference type="Pfam" id="PF07883">
    <property type="entry name" value="Cupin_2"/>
    <property type="match status" value="1"/>
</dbReference>
<dbReference type="Proteomes" id="UP000271925">
    <property type="component" value="Unassembled WGS sequence"/>
</dbReference>
<protein>
    <submittedName>
        <fullName evidence="2">Cupin domain-containing protein</fullName>
    </submittedName>
</protein>
<dbReference type="SUPFAM" id="SSF51182">
    <property type="entry name" value="RmlC-like cupins"/>
    <property type="match status" value="1"/>
</dbReference>
<evidence type="ECO:0000313" key="2">
    <source>
        <dbReference type="EMBL" id="RRB04789.1"/>
    </source>
</evidence>
<dbReference type="PANTHER" id="PTHR36440:SF1">
    <property type="entry name" value="PUTATIVE (AFU_ORTHOLOGUE AFUA_8G07350)-RELATED"/>
    <property type="match status" value="1"/>
</dbReference>
<reference evidence="2 3" key="1">
    <citation type="submission" date="2018-11" db="EMBL/GenBank/DDBJ databases">
        <authorList>
            <person name="Zhou Z."/>
            <person name="Wang G."/>
        </authorList>
    </citation>
    <scope>NUCLEOTIDE SEQUENCE [LARGE SCALE GENOMIC DNA]</scope>
    <source>
        <strain evidence="2 3">KCTC52004</strain>
    </source>
</reference>
<accession>A0A3P1BV61</accession>
<sequence>MEPLPGFRPFFYRFAPVVPGPFAGVAQLCSRYSHLLFTMTTSQTKTGVQAGDVRMHHGHLMNFRVTTEQTNGTFSLIEAELRRGFEPPKHIHEREDELFYIQEGNMRFTLGEQTIDAKPGDTIFLPRMIPHAFEVLTPTAKVLLYLTPGYFEGFFYELSEEVSEAVLPQGPPPAEVMNVILETSARYGIRYV</sequence>
<dbReference type="InterPro" id="IPR011051">
    <property type="entry name" value="RmlC_Cupin_sf"/>
</dbReference>
<name>A0A3P1BV61_9BACT</name>
<evidence type="ECO:0000313" key="3">
    <source>
        <dbReference type="Proteomes" id="UP000271925"/>
    </source>
</evidence>
<keyword evidence="3" id="KW-1185">Reference proteome</keyword>
<dbReference type="InterPro" id="IPR013096">
    <property type="entry name" value="Cupin_2"/>
</dbReference>
<organism evidence="2 3">
    <name type="scientific">Larkinella rosea</name>
    <dbReference type="NCBI Taxonomy" id="2025312"/>
    <lineage>
        <taxon>Bacteria</taxon>
        <taxon>Pseudomonadati</taxon>
        <taxon>Bacteroidota</taxon>
        <taxon>Cytophagia</taxon>
        <taxon>Cytophagales</taxon>
        <taxon>Spirosomataceae</taxon>
        <taxon>Larkinella</taxon>
    </lineage>
</organism>
<dbReference type="AlphaFoldDB" id="A0A3P1BV61"/>